<gene>
    <name evidence="9" type="ORF">AB3G37_10250</name>
</gene>
<keyword evidence="3" id="KW-1003">Cell membrane</keyword>
<dbReference type="InterPro" id="IPR000644">
    <property type="entry name" value="CBS_dom"/>
</dbReference>
<dbReference type="CDD" id="cd04590">
    <property type="entry name" value="CBS_pair_CorC_HlyC_assoc"/>
    <property type="match status" value="1"/>
</dbReference>
<dbReference type="SUPFAM" id="SSF56176">
    <property type="entry name" value="FAD-binding/transporter-associated domain-like"/>
    <property type="match status" value="1"/>
</dbReference>
<dbReference type="SUPFAM" id="SSF54631">
    <property type="entry name" value="CBS-domain pair"/>
    <property type="match status" value="1"/>
</dbReference>
<reference evidence="9" key="1">
    <citation type="submission" date="2024-07" db="EMBL/GenBank/DDBJ databases">
        <authorList>
            <person name="Biller S.J."/>
        </authorList>
    </citation>
    <scope>NUCLEOTIDE SEQUENCE</scope>
    <source>
        <strain evidence="9">WC2420</strain>
    </source>
</reference>
<feature type="transmembrane region" description="Helical" evidence="7">
    <location>
        <begin position="12"/>
        <end position="34"/>
    </location>
</feature>
<proteinExistence type="inferred from homology"/>
<keyword evidence="7" id="KW-0472">Membrane</keyword>
<feature type="transmembrane region" description="Helical" evidence="7">
    <location>
        <begin position="154"/>
        <end position="172"/>
    </location>
</feature>
<evidence type="ECO:0000313" key="9">
    <source>
        <dbReference type="EMBL" id="XDU74423.1"/>
    </source>
</evidence>
<evidence type="ECO:0000256" key="4">
    <source>
        <dbReference type="ARBA" id="ARBA00022737"/>
    </source>
</evidence>
<dbReference type="GO" id="GO:0050660">
    <property type="term" value="F:flavin adenine dinucleotide binding"/>
    <property type="evidence" value="ECO:0007669"/>
    <property type="project" value="InterPro"/>
</dbReference>
<dbReference type="PANTHER" id="PTHR22777">
    <property type="entry name" value="HEMOLYSIN-RELATED"/>
    <property type="match status" value="1"/>
</dbReference>
<evidence type="ECO:0000259" key="8">
    <source>
        <dbReference type="PROSITE" id="PS51371"/>
    </source>
</evidence>
<dbReference type="GO" id="GO:0005886">
    <property type="term" value="C:plasma membrane"/>
    <property type="evidence" value="ECO:0007669"/>
    <property type="project" value="UniProtKB-SubCell"/>
</dbReference>
<comment type="similarity">
    <text evidence="2">Belongs to the UPF0053 family.</text>
</comment>
<keyword evidence="7" id="KW-0812">Transmembrane</keyword>
<comment type="subcellular location">
    <subcellularLocation>
        <location evidence="1">Cell membrane</location>
        <topology evidence="1">Multi-pass membrane protein</topology>
    </subcellularLocation>
</comment>
<evidence type="ECO:0000256" key="3">
    <source>
        <dbReference type="ARBA" id="ARBA00022475"/>
    </source>
</evidence>
<dbReference type="Pfam" id="PF03471">
    <property type="entry name" value="CorC_HlyC"/>
    <property type="match status" value="1"/>
</dbReference>
<dbReference type="InterPro" id="IPR016169">
    <property type="entry name" value="FAD-bd_PCMH_sub2"/>
</dbReference>
<evidence type="ECO:0000256" key="7">
    <source>
        <dbReference type="SAM" id="Phobius"/>
    </source>
</evidence>
<keyword evidence="5 6" id="KW-0129">CBS domain</keyword>
<dbReference type="Gene3D" id="3.10.580.10">
    <property type="entry name" value="CBS-domain"/>
    <property type="match status" value="1"/>
</dbReference>
<keyword evidence="7" id="KW-1133">Transmembrane helix</keyword>
<dbReference type="Pfam" id="PF00571">
    <property type="entry name" value="CBS"/>
    <property type="match status" value="1"/>
</dbReference>
<dbReference type="SMART" id="SM01091">
    <property type="entry name" value="CorC_HlyC"/>
    <property type="match status" value="1"/>
</dbReference>
<feature type="transmembrane region" description="Helical" evidence="7">
    <location>
        <begin position="184"/>
        <end position="207"/>
    </location>
</feature>
<dbReference type="PROSITE" id="PS51371">
    <property type="entry name" value="CBS"/>
    <property type="match status" value="2"/>
</dbReference>
<feature type="transmembrane region" description="Helical" evidence="7">
    <location>
        <begin position="88"/>
        <end position="105"/>
    </location>
</feature>
<dbReference type="InterPro" id="IPR044751">
    <property type="entry name" value="Ion_transp-like_CBS"/>
</dbReference>
<dbReference type="Pfam" id="PF03741">
    <property type="entry name" value="TerC"/>
    <property type="match status" value="1"/>
</dbReference>
<keyword evidence="4" id="KW-0677">Repeat</keyword>
<dbReference type="InterPro" id="IPR005496">
    <property type="entry name" value="Integral_membrane_TerC"/>
</dbReference>
<evidence type="ECO:0000256" key="2">
    <source>
        <dbReference type="ARBA" id="ARBA00006337"/>
    </source>
</evidence>
<evidence type="ECO:0000256" key="1">
    <source>
        <dbReference type="ARBA" id="ARBA00004651"/>
    </source>
</evidence>
<evidence type="ECO:0000256" key="6">
    <source>
        <dbReference type="PROSITE-ProRule" id="PRU00703"/>
    </source>
</evidence>
<accession>A0AB39VY52</accession>
<dbReference type="AlphaFoldDB" id="A0AB39VY52"/>
<dbReference type="Gene3D" id="3.30.465.10">
    <property type="match status" value="1"/>
</dbReference>
<dbReference type="RefSeq" id="WP_369790601.1">
    <property type="nucleotide sequence ID" value="NZ_CP165628.1"/>
</dbReference>
<feature type="transmembrane region" description="Helical" evidence="7">
    <location>
        <begin position="46"/>
        <end position="68"/>
    </location>
</feature>
<dbReference type="InterPro" id="IPR005170">
    <property type="entry name" value="Transptr-assoc_dom"/>
</dbReference>
<name>A0AB39VY52_9GAMM</name>
<dbReference type="EMBL" id="CP165628">
    <property type="protein sequence ID" value="XDU74423.1"/>
    <property type="molecule type" value="Genomic_DNA"/>
</dbReference>
<feature type="domain" description="CBS" evidence="8">
    <location>
        <begin position="373"/>
        <end position="429"/>
    </location>
</feature>
<organism evidence="9">
    <name type="scientific">Rouxiella sp. WC2420</name>
    <dbReference type="NCBI Taxonomy" id="3234145"/>
    <lineage>
        <taxon>Bacteria</taxon>
        <taxon>Pseudomonadati</taxon>
        <taxon>Pseudomonadota</taxon>
        <taxon>Gammaproteobacteria</taxon>
        <taxon>Enterobacterales</taxon>
        <taxon>Yersiniaceae</taxon>
        <taxon>Rouxiella</taxon>
    </lineage>
</organism>
<feature type="domain" description="CBS" evidence="8">
    <location>
        <begin position="308"/>
        <end position="370"/>
    </location>
</feature>
<evidence type="ECO:0000256" key="5">
    <source>
        <dbReference type="ARBA" id="ARBA00023122"/>
    </source>
</evidence>
<dbReference type="PANTHER" id="PTHR22777:SF30">
    <property type="entry name" value="UPF0053 PROTEIN YEGH"/>
    <property type="match status" value="1"/>
</dbReference>
<sequence>MEWFADPSIWAGLATLVVLEIVLGIDNLIFIAILADKLPRHQRDRARVTGLLFALVMRLLLLAAISWLSSLTRPLLTVFSHSFSARDLIMLAGGVFLLFKATTELNERLEGKDEEDSQQGSRARFWPVVAQIVVLDAVFSLDSVITAVGMVDHLAVMMAAVCIAIGLMLLASRPLTRFVNDHPTIVILCLSFLLMIGFSLVADGFGYNIPKGYLYAAIGFSVMIEMLNQLAQFNRRRFLSSRRSLRERTAETVLRVLRGKHDDAELDAHSSNMVADINPEEDAIFNQQERHMIERVLGLAQRSVSSVMTSRHDVDNVELNDPPEALLQQIAHNQHTRMLVTEDSSTDAPLGVVHVVDLLKQQLLHNSMDIKAVIKQPLIFPEQLSLLAALEQFKQAKTHFAFVVDEFGSVEGIVTLTDVMETIAGSMPESSATLDARHDIVQLEDGSWIANGYMPLDDLVMYLPLLVDEKREYHTIAGLLMEYAQNIPQEGTQLHIDNYLFEPLEVNSHRILKVKITPIKGVIEEDYEV</sequence>
<protein>
    <submittedName>
        <fullName evidence="9">TerC family protein</fullName>
    </submittedName>
</protein>
<feature type="transmembrane region" description="Helical" evidence="7">
    <location>
        <begin position="125"/>
        <end position="148"/>
    </location>
</feature>
<dbReference type="InterPro" id="IPR036318">
    <property type="entry name" value="FAD-bd_PCMH-like_sf"/>
</dbReference>
<dbReference type="InterPro" id="IPR046342">
    <property type="entry name" value="CBS_dom_sf"/>
</dbReference>